<sequence length="85" mass="9829">IYQQAFNEFRHEDEDIAGVCISYKQERVRLVTELLLAHDIKQAKEKATRAELIFNGLLASLEMGGAELITLAKRMYFEQLQLTKE</sequence>
<dbReference type="EMBL" id="JANEYT010000135">
    <property type="protein sequence ID" value="MCQ1061292.1"/>
    <property type="molecule type" value="Genomic_DNA"/>
</dbReference>
<feature type="non-terminal residue" evidence="1">
    <location>
        <position position="1"/>
    </location>
</feature>
<accession>A0ABT1N9R3</accession>
<evidence type="ECO:0000313" key="1">
    <source>
        <dbReference type="EMBL" id="MCQ1061292.1"/>
    </source>
</evidence>
<evidence type="ECO:0000313" key="2">
    <source>
        <dbReference type="Proteomes" id="UP001524460"/>
    </source>
</evidence>
<organism evidence="1 2">
    <name type="scientific">Photobacterium pectinilyticum</name>
    <dbReference type="NCBI Taxonomy" id="2906793"/>
    <lineage>
        <taxon>Bacteria</taxon>
        <taxon>Pseudomonadati</taxon>
        <taxon>Pseudomonadota</taxon>
        <taxon>Gammaproteobacteria</taxon>
        <taxon>Vibrionales</taxon>
        <taxon>Vibrionaceae</taxon>
        <taxon>Photobacterium</taxon>
    </lineage>
</organism>
<comment type="caution">
    <text evidence="1">The sequence shown here is derived from an EMBL/GenBank/DDBJ whole genome shotgun (WGS) entry which is preliminary data.</text>
</comment>
<dbReference type="Proteomes" id="UP001524460">
    <property type="component" value="Unassembled WGS sequence"/>
</dbReference>
<proteinExistence type="predicted"/>
<reference evidence="1 2" key="1">
    <citation type="submission" date="2022-07" db="EMBL/GenBank/DDBJ databases">
        <title>Photobacterium pectinilyticum sp. nov., a marine bacterium isolated from surface seawater of Qingdao offshore.</title>
        <authorList>
            <person name="Wang X."/>
        </authorList>
    </citation>
    <scope>NUCLEOTIDE SEQUENCE [LARGE SCALE GENOMIC DNA]</scope>
    <source>
        <strain evidence="1 2">ZSDE20</strain>
    </source>
</reference>
<protein>
    <submittedName>
        <fullName evidence="1">TetR/AcrR family transcriptional regulator</fullName>
    </submittedName>
</protein>
<gene>
    <name evidence="1" type="ORF">NHN17_25015</name>
</gene>
<keyword evidence="2" id="KW-1185">Reference proteome</keyword>
<name>A0ABT1N9R3_9GAMM</name>